<evidence type="ECO:0000313" key="7">
    <source>
        <dbReference type="Proteomes" id="UP000824540"/>
    </source>
</evidence>
<dbReference type="EMBL" id="JAFBMS010000353">
    <property type="protein sequence ID" value="KAG9331305.1"/>
    <property type="molecule type" value="Genomic_DNA"/>
</dbReference>
<evidence type="ECO:0000256" key="1">
    <source>
        <dbReference type="ARBA" id="ARBA00005486"/>
    </source>
</evidence>
<accession>A0A8T2MT91</accession>
<feature type="coiled-coil region" evidence="3">
    <location>
        <begin position="273"/>
        <end position="303"/>
    </location>
</feature>
<feature type="region of interest" description="Disordered" evidence="4">
    <location>
        <begin position="1"/>
        <end position="96"/>
    </location>
</feature>
<comment type="subcellular location">
    <subcellularLocation>
        <location evidence="2">Nucleus</location>
    </subcellularLocation>
    <subcellularLocation>
        <location evidence="2">Chromosome</location>
    </subcellularLocation>
    <subcellularLocation>
        <location evidence="2">Chromosome</location>
        <location evidence="2">Centromere</location>
    </subcellularLocation>
</comment>
<evidence type="ECO:0000256" key="3">
    <source>
        <dbReference type="SAM" id="Coils"/>
    </source>
</evidence>
<dbReference type="InterPro" id="IPR013721">
    <property type="entry name" value="STAG"/>
</dbReference>
<proteinExistence type="inferred from homology"/>
<dbReference type="GO" id="GO:0000775">
    <property type="term" value="C:chromosome, centromeric region"/>
    <property type="evidence" value="ECO:0007669"/>
    <property type="project" value="UniProtKB-SubCell"/>
</dbReference>
<comment type="caution">
    <text evidence="6">The sequence shown here is derived from an EMBL/GenBank/DDBJ whole genome shotgun (WGS) entry which is preliminary data.</text>
</comment>
<feature type="domain" description="SCD" evidence="5">
    <location>
        <begin position="309"/>
        <end position="394"/>
    </location>
</feature>
<evidence type="ECO:0000313" key="6">
    <source>
        <dbReference type="EMBL" id="KAG9331305.1"/>
    </source>
</evidence>
<dbReference type="Proteomes" id="UP000824540">
    <property type="component" value="Unassembled WGS sequence"/>
</dbReference>
<gene>
    <name evidence="6" type="ORF">JZ751_019519</name>
</gene>
<feature type="compositionally biased region" description="Acidic residues" evidence="4">
    <location>
        <begin position="11"/>
        <end position="24"/>
    </location>
</feature>
<name>A0A8T2MT91_9TELE</name>
<dbReference type="AlphaFoldDB" id="A0A8T2MT91"/>
<keyword evidence="2" id="KW-0132">Cell division</keyword>
<keyword evidence="2" id="KW-0159">Chromosome partition</keyword>
<comment type="function">
    <text evidence="2">Component of cohesin complex, a complex required for the cohesion of sister chromatids after DNA replication. The cohesin complex apparently forms a large proteinaceous ring within which sister chromatids can be trapped. At anaphase, the complex is cleaved and dissociates from chromatin, allowing sister chromatids to segregate.</text>
</comment>
<evidence type="ECO:0000256" key="4">
    <source>
        <dbReference type="SAM" id="MobiDB-lite"/>
    </source>
</evidence>
<dbReference type="GO" id="GO:0008278">
    <property type="term" value="C:cohesin complex"/>
    <property type="evidence" value="ECO:0007669"/>
    <property type="project" value="UniProtKB-UniRule"/>
</dbReference>
<dbReference type="Pfam" id="PF08514">
    <property type="entry name" value="STAG"/>
    <property type="match status" value="1"/>
</dbReference>
<feature type="compositionally biased region" description="Basic and acidic residues" evidence="4">
    <location>
        <begin position="1"/>
        <end position="10"/>
    </location>
</feature>
<dbReference type="GO" id="GO:0051301">
    <property type="term" value="P:cell division"/>
    <property type="evidence" value="ECO:0007669"/>
    <property type="project" value="UniProtKB-UniRule"/>
</dbReference>
<dbReference type="GO" id="GO:0005634">
    <property type="term" value="C:nucleus"/>
    <property type="evidence" value="ECO:0007669"/>
    <property type="project" value="UniProtKB-SubCell"/>
</dbReference>
<dbReference type="Pfam" id="PF24571">
    <property type="entry name" value="HEAT_SCC3-SA"/>
    <property type="match status" value="1"/>
</dbReference>
<dbReference type="SUPFAM" id="SSF48371">
    <property type="entry name" value="ARM repeat"/>
    <property type="match status" value="1"/>
</dbReference>
<comment type="subunit">
    <text evidence="2">Part of the cohesin complex which is composed of a heterodimer between a SMC1 protein (SMC1A or SMC1B) and SMC3, which are attached via their hinge domain, and RAD21 which link them at their heads, and one STAG protein.</text>
</comment>
<dbReference type="GO" id="GO:0000785">
    <property type="term" value="C:chromatin"/>
    <property type="evidence" value="ECO:0007669"/>
    <property type="project" value="UniProtKB-UniRule"/>
</dbReference>
<dbReference type="PANTHER" id="PTHR11199">
    <property type="entry name" value="STROMAL ANTIGEN"/>
    <property type="match status" value="1"/>
</dbReference>
<dbReference type="PANTHER" id="PTHR11199:SF10">
    <property type="entry name" value="COHESIN SUBUNIT SA"/>
    <property type="match status" value="1"/>
</dbReference>
<dbReference type="OrthoDB" id="498590at2759"/>
<comment type="similarity">
    <text evidence="1 2">Belongs to the SCC3 family.</text>
</comment>
<sequence>MDQSEERDLDSLEEMDNSDLDSDFEVQQKSHKRRPLKAALGTPPPKRPQRRTAARSRSNPLGVSPEVTSPSFSRRNPPQVSHEASSSQRRERSQTSAVHLYEAVRSGKSAIMTVVDEWLDSYKMEKGAGLLELINFIVQCCGCKGVVTREMFDSMQNAEIISVLTKEFNEDSVRYPLSSPGPQWRRFRVCLCEFVRMLVRRSQNSLLYDEYLFPSLLALLTGLSDSQVRAFRHTSTLMAMKLMTAMVEVAVVVFTQTEMTHRHYEVERGKGVERRAQERLEELQAAYAELQEHQEEIRSLMNAVFKGVFVHRYRDRVPEIRAICIEELGVWLREHSGAFLNDGYLKYLGWTLHDKQGTVRMQSVRALQGLYREKDFIGRLELFTSRFKERMLSMVLDKDGDVAVEVIRLLLLIQQGLACAAGDFLYHKLCREIQDMEVENHRITITFLNLLISFYLQSKFHDHGAYLVDSLWDTAGAELRDWETMTSLLLQEKGQDQSLKDEEEGALIELMMCAVRQAAESQPPVGRAPPGKRILRMKDRKTQAQHRRRLTSHFILVLPQLLAKYSADVEKVSSLLKAPLHFDLETYSSTGRLEKYLELLLSQLCGIVEKHTEDGVLEACALVACALCSDNYTFSARANLAISQLLDGQVDRFISQLNELLQGVADEDELYSAYTTLKRIAAFSRSGGGVYAFQHT</sequence>
<dbReference type="Pfam" id="PF21581">
    <property type="entry name" value="SCD"/>
    <property type="match status" value="1"/>
</dbReference>
<evidence type="ECO:0000259" key="5">
    <source>
        <dbReference type="PROSITE" id="PS51425"/>
    </source>
</evidence>
<keyword evidence="2" id="KW-0131">Cell cycle</keyword>
<dbReference type="GO" id="GO:0003682">
    <property type="term" value="F:chromatin binding"/>
    <property type="evidence" value="ECO:0007669"/>
    <property type="project" value="TreeGrafter"/>
</dbReference>
<keyword evidence="2" id="KW-0158">Chromosome</keyword>
<keyword evidence="2" id="KW-0539">Nucleus</keyword>
<feature type="compositionally biased region" description="Polar residues" evidence="4">
    <location>
        <begin position="55"/>
        <end position="79"/>
    </location>
</feature>
<dbReference type="GO" id="GO:0007059">
    <property type="term" value="P:chromosome segregation"/>
    <property type="evidence" value="ECO:0007669"/>
    <property type="project" value="UniProtKB-KW"/>
</dbReference>
<dbReference type="InterPro" id="IPR056396">
    <property type="entry name" value="HEAT_SCC3-SA"/>
</dbReference>
<keyword evidence="3" id="KW-0175">Coiled coil</keyword>
<dbReference type="GO" id="GO:0007062">
    <property type="term" value="P:sister chromatid cohesion"/>
    <property type="evidence" value="ECO:0007669"/>
    <property type="project" value="UniProtKB-UniRule"/>
</dbReference>
<evidence type="ECO:0000256" key="2">
    <source>
        <dbReference type="RuleBase" id="RU369063"/>
    </source>
</evidence>
<protein>
    <recommendedName>
        <fullName evidence="2">Cohesin subunit SA</fullName>
    </recommendedName>
    <alternativeName>
        <fullName evidence="2">SCC3 homolog</fullName>
    </alternativeName>
    <alternativeName>
        <fullName evidence="2">Stromal antigen</fullName>
    </alternativeName>
</protein>
<reference evidence="6" key="1">
    <citation type="thesis" date="2021" institute="BYU ScholarsArchive" country="Provo, UT, USA">
        <title>Applications of and Algorithms for Genome Assembly and Genomic Analyses with an Emphasis on Marine Teleosts.</title>
        <authorList>
            <person name="Pickett B.D."/>
        </authorList>
    </citation>
    <scope>NUCLEOTIDE SEQUENCE</scope>
    <source>
        <strain evidence="6">HI-2016</strain>
    </source>
</reference>
<dbReference type="InterPro" id="IPR039662">
    <property type="entry name" value="Cohesin_Scc3/SA"/>
</dbReference>
<dbReference type="InterPro" id="IPR016024">
    <property type="entry name" value="ARM-type_fold"/>
</dbReference>
<keyword evidence="7" id="KW-1185">Reference proteome</keyword>
<dbReference type="InterPro" id="IPR020839">
    <property type="entry name" value="SCD"/>
</dbReference>
<organism evidence="6 7">
    <name type="scientific">Albula glossodonta</name>
    <name type="common">roundjaw bonefish</name>
    <dbReference type="NCBI Taxonomy" id="121402"/>
    <lineage>
        <taxon>Eukaryota</taxon>
        <taxon>Metazoa</taxon>
        <taxon>Chordata</taxon>
        <taxon>Craniata</taxon>
        <taxon>Vertebrata</taxon>
        <taxon>Euteleostomi</taxon>
        <taxon>Actinopterygii</taxon>
        <taxon>Neopterygii</taxon>
        <taxon>Teleostei</taxon>
        <taxon>Albuliformes</taxon>
        <taxon>Albulidae</taxon>
        <taxon>Albula</taxon>
    </lineage>
</organism>
<dbReference type="PROSITE" id="PS51425">
    <property type="entry name" value="SCD"/>
    <property type="match status" value="1"/>
</dbReference>